<accession>A0A1J0A997</accession>
<gene>
    <name evidence="2" type="ORF">GlitD10_0180</name>
</gene>
<name>A0A1J0A997_9CYAN</name>
<reference evidence="2 3" key="1">
    <citation type="submission" date="2016-10" db="EMBL/GenBank/DDBJ databases">
        <title>Description of Gloeomargarita lithophora gen. nov., sp. nov., a thylakoid-bearing basal-branching cyanobacterium with intracellular carbonates, and proposal for Gloeomargaritales ord. nov.</title>
        <authorList>
            <person name="Moreira D."/>
            <person name="Tavera R."/>
            <person name="Benzerara K."/>
            <person name="Skouri-Panet F."/>
            <person name="Couradeau E."/>
            <person name="Gerard E."/>
            <person name="Loussert C."/>
            <person name="Novelo E."/>
            <person name="Zivanovic Y."/>
            <person name="Lopez-Garcia P."/>
        </authorList>
    </citation>
    <scope>NUCLEOTIDE SEQUENCE [LARGE SCALE GENOMIC DNA]</scope>
    <source>
        <strain evidence="2 3">D10</strain>
    </source>
</reference>
<dbReference type="Gene3D" id="3.30.70.2940">
    <property type="match status" value="1"/>
</dbReference>
<dbReference type="OrthoDB" id="6162707at2"/>
<dbReference type="InterPro" id="IPR019117">
    <property type="entry name" value="CRISPR-assoc_protein_Cmr3"/>
</dbReference>
<protein>
    <submittedName>
        <fullName evidence="2">CRISPR-associated protein</fullName>
    </submittedName>
</protein>
<organism evidence="2 3">
    <name type="scientific">Gloeomargarita lithophora Alchichica-D10</name>
    <dbReference type="NCBI Taxonomy" id="1188229"/>
    <lineage>
        <taxon>Bacteria</taxon>
        <taxon>Bacillati</taxon>
        <taxon>Cyanobacteriota</taxon>
        <taxon>Cyanophyceae</taxon>
        <taxon>Gloeomargaritales</taxon>
        <taxon>Gloeomargaritaceae</taxon>
        <taxon>Gloeomargarita</taxon>
    </lineage>
</organism>
<dbReference type="EMBL" id="CP017675">
    <property type="protein sequence ID" value="APB32481.1"/>
    <property type="molecule type" value="Genomic_DNA"/>
</dbReference>
<evidence type="ECO:0000313" key="2">
    <source>
        <dbReference type="EMBL" id="APB32481.1"/>
    </source>
</evidence>
<evidence type="ECO:0000256" key="1">
    <source>
        <dbReference type="SAM" id="MobiDB-lite"/>
    </source>
</evidence>
<feature type="region of interest" description="Disordered" evidence="1">
    <location>
        <begin position="112"/>
        <end position="133"/>
    </location>
</feature>
<dbReference type="Pfam" id="PF09700">
    <property type="entry name" value="Cas_Cmr3"/>
    <property type="match status" value="1"/>
</dbReference>
<keyword evidence="3" id="KW-1185">Reference proteome</keyword>
<dbReference type="STRING" id="1188229.GlitD10_0180"/>
<feature type="compositionally biased region" description="Polar residues" evidence="1">
    <location>
        <begin position="112"/>
        <end position="121"/>
    </location>
</feature>
<dbReference type="AlphaFoldDB" id="A0A1J0A997"/>
<dbReference type="RefSeq" id="WP_084111400.1">
    <property type="nucleotide sequence ID" value="NZ_CP017675.1"/>
</dbReference>
<proteinExistence type="predicted"/>
<evidence type="ECO:0000313" key="3">
    <source>
        <dbReference type="Proteomes" id="UP000180235"/>
    </source>
</evidence>
<dbReference type="Proteomes" id="UP000180235">
    <property type="component" value="Chromosome"/>
</dbReference>
<dbReference type="KEGG" id="glt:GlitD10_0180"/>
<sequence length="381" mass="43258">MIYWYTIDPIDILLFRESKPFSPGEGSWAKSLFPPMPITVFQALRSLLPYRENHKQHDLEFIGPFLLNEQETLWFPTPKNLMAICHKVNNDQEVPEDNLKDTADTFQKTTRLTPASGNSWHHIQHPGSPTIKPMIPPELSGDEFICGRPKPWIRATALRDYLQGKNPSHSSDFENNPWDIQVLPHINMQIGMRQVEEKASYFTEVAVRLRPGWKLVAGLSVGHLQGVVRLGGEGHRVLVTPLISLHQWDDLMSYSQPDSANFSYLLTPGLAQSEIDQPVYGVYPVSWTEYLAGIASDRAILWGGISSIQRVNSMTGEKSQDKEFALLPQRAYVPPGTVYVFHGNKPPPNRQLLPTESKQRETFQKLNYGTLLWGNYPCQIT</sequence>